<evidence type="ECO:0000313" key="3">
    <source>
        <dbReference type="EMBL" id="OLP06521.1"/>
    </source>
</evidence>
<dbReference type="AlphaFoldDB" id="A0A1Q8YEP6"/>
<evidence type="ECO:0008006" key="5">
    <source>
        <dbReference type="Google" id="ProtNLM"/>
    </source>
</evidence>
<gene>
    <name evidence="3" type="ORF">BLL52_2757</name>
</gene>
<dbReference type="InterPro" id="IPR011856">
    <property type="entry name" value="tRNA_endonuc-like_dom_sf"/>
</dbReference>
<dbReference type="Gene3D" id="3.40.50.10770">
    <property type="entry name" value="Hypothetical protein VC1899 like domain (Restriction endonuclease-like)"/>
    <property type="match status" value="1"/>
</dbReference>
<evidence type="ECO:0000313" key="4">
    <source>
        <dbReference type="Proteomes" id="UP000185911"/>
    </source>
</evidence>
<comment type="caution">
    <text evidence="3">The sequence shown here is derived from an EMBL/GenBank/DDBJ whole genome shotgun (WGS) entry which is preliminary data.</text>
</comment>
<proteinExistence type="predicted"/>
<dbReference type="Gene3D" id="1.10.10.680">
    <property type="entry name" value="Hypothetical protein VC1899 (Restriction endonuclease-like)"/>
    <property type="match status" value="1"/>
</dbReference>
<evidence type="ECO:0000259" key="2">
    <source>
        <dbReference type="Pfam" id="PF23400"/>
    </source>
</evidence>
<feature type="domain" description="Card1 CARF" evidence="2">
    <location>
        <begin position="7"/>
        <end position="146"/>
    </location>
</feature>
<dbReference type="InterPro" id="IPR015093">
    <property type="entry name" value="Card1_endonucl_dom"/>
</dbReference>
<organism evidence="3 4">
    <name type="scientific">Rhodoferax antarcticus ANT.BR</name>
    <dbReference type="NCBI Taxonomy" id="1111071"/>
    <lineage>
        <taxon>Bacteria</taxon>
        <taxon>Pseudomonadati</taxon>
        <taxon>Pseudomonadota</taxon>
        <taxon>Betaproteobacteria</taxon>
        <taxon>Burkholderiales</taxon>
        <taxon>Comamonadaceae</taxon>
        <taxon>Rhodoferax</taxon>
    </lineage>
</organism>
<dbReference type="InterPro" id="IPR011335">
    <property type="entry name" value="Restrct_endonuc-II-like"/>
</dbReference>
<keyword evidence="4" id="KW-1185">Reference proteome</keyword>
<dbReference type="InterPro" id="IPR056339">
    <property type="entry name" value="CARF_Card1"/>
</dbReference>
<dbReference type="EMBL" id="MSYM01000013">
    <property type="protein sequence ID" value="OLP06521.1"/>
    <property type="molecule type" value="Genomic_DNA"/>
</dbReference>
<dbReference type="GO" id="GO:0003676">
    <property type="term" value="F:nucleic acid binding"/>
    <property type="evidence" value="ECO:0007669"/>
    <property type="project" value="InterPro"/>
</dbReference>
<feature type="domain" description="Card1 endonuclease" evidence="1">
    <location>
        <begin position="240"/>
        <end position="387"/>
    </location>
</feature>
<dbReference type="Pfam" id="PF23400">
    <property type="entry name" value="CARF_Card1"/>
    <property type="match status" value="1"/>
</dbReference>
<evidence type="ECO:0000259" key="1">
    <source>
        <dbReference type="Pfam" id="PF09002"/>
    </source>
</evidence>
<reference evidence="3 4" key="1">
    <citation type="submission" date="2017-01" db="EMBL/GenBank/DDBJ databases">
        <title>Genome sequence of Rhodoferax antarcticus ANT.BR, a psychrophilic purple nonsulfur bacterium from an Antarctic microbial mat.</title>
        <authorList>
            <person name="Baker J."/>
            <person name="Riester C."/>
            <person name="Skinner B."/>
            <person name="Newell A."/>
            <person name="Swingley W."/>
            <person name="Madigan M."/>
            <person name="Jung D."/>
            <person name="Asao M."/>
            <person name="Chen M."/>
            <person name="Loughlin P."/>
            <person name="Pan H."/>
            <person name="Lin S."/>
            <person name="Li N."/>
            <person name="Shaw J."/>
            <person name="Prado M."/>
            <person name="Sherman C."/>
            <person name="Li X."/>
            <person name="Tang J."/>
            <person name="Blankenship R."/>
            <person name="Zhao T."/>
            <person name="Touchman J."/>
            <person name="Sattley M."/>
        </authorList>
    </citation>
    <scope>NUCLEOTIDE SEQUENCE [LARGE SCALE GENOMIC DNA]</scope>
    <source>
        <strain evidence="3 4">ANT.BR</strain>
    </source>
</reference>
<name>A0A1Q8YEP6_9BURK</name>
<dbReference type="CDD" id="cd22364">
    <property type="entry name" value="VC1899-like"/>
    <property type="match status" value="1"/>
</dbReference>
<dbReference type="RefSeq" id="WP_075586944.1">
    <property type="nucleotide sequence ID" value="NZ_MSYM01000013.1"/>
</dbReference>
<dbReference type="STRING" id="81479.RA876_07870"/>
<dbReference type="Gene3D" id="3.40.1350.10">
    <property type="match status" value="1"/>
</dbReference>
<dbReference type="Proteomes" id="UP000185911">
    <property type="component" value="Unassembled WGS sequence"/>
</dbReference>
<dbReference type="SUPFAM" id="SSF52980">
    <property type="entry name" value="Restriction endonuclease-like"/>
    <property type="match status" value="1"/>
</dbReference>
<protein>
    <recommendedName>
        <fullName evidence="5">DUF1887 domain-containing protein</fullName>
    </recommendedName>
</protein>
<accession>A0A1Q8YEP6</accession>
<sequence length="396" mass="43150">MSPYTTHLCLVSAQATPNLLPVLDDVWRPKKVVLACSAQMKTAAQGLRSVIQTKCPGLVVETLELPNAYDYAALSDTFLSYLADHADDNIALNVTGGTKLMAVAAQEVFRSAGKPVFYVNVESDEVLVIGEQAKSQPLRAKLKVHEMLRAHGYSVTTQEQPQITRELRDLTARLIDHVASAGQALGTINAIARMARDAPGLRVDLTPAQYDSRSLMDIFALFADADLLRLNGPAISFKNEDARFFVNGGWLEAHVYEALQSLRTQHESLTDVAMGVRVAFGGADPRAAAKNRDKNEIDVAFLYRNTLHLIECKTANLAQGGKGDDSKATEALYKMESLLKLGGLRTRGMVVDYRGQLSQSEADRQRAAEAGIAIVSGAQLKDLKGAISRLWLAKRD</sequence>
<dbReference type="Pfam" id="PF09002">
    <property type="entry name" value="Card1_endonuc"/>
    <property type="match status" value="1"/>
</dbReference>